<dbReference type="Proteomes" id="UP000811255">
    <property type="component" value="Unassembled WGS sequence"/>
</dbReference>
<dbReference type="RefSeq" id="WP_214535273.1">
    <property type="nucleotide sequence ID" value="NZ_JAHFVK010000001.1"/>
</dbReference>
<evidence type="ECO:0000256" key="1">
    <source>
        <dbReference type="SAM" id="SignalP"/>
    </source>
</evidence>
<protein>
    <submittedName>
        <fullName evidence="2">Preprotein translocase subunit YajC</fullName>
    </submittedName>
</protein>
<organism evidence="2 3">
    <name type="scientific">Croceibacterium selenioxidans</name>
    <dbReference type="NCBI Taxonomy" id="2838833"/>
    <lineage>
        <taxon>Bacteria</taxon>
        <taxon>Pseudomonadati</taxon>
        <taxon>Pseudomonadota</taxon>
        <taxon>Alphaproteobacteria</taxon>
        <taxon>Sphingomonadales</taxon>
        <taxon>Erythrobacteraceae</taxon>
        <taxon>Croceibacterium</taxon>
    </lineage>
</organism>
<evidence type="ECO:0000313" key="2">
    <source>
        <dbReference type="EMBL" id="MBT2133901.1"/>
    </source>
</evidence>
<gene>
    <name evidence="2" type="ORF">KK137_06100</name>
</gene>
<accession>A0ABS5W2C8</accession>
<evidence type="ECO:0000313" key="3">
    <source>
        <dbReference type="Proteomes" id="UP000811255"/>
    </source>
</evidence>
<feature type="signal peptide" evidence="1">
    <location>
        <begin position="1"/>
        <end position="23"/>
    </location>
</feature>
<name>A0ABS5W2C8_9SPHN</name>
<reference evidence="2 3" key="1">
    <citation type="submission" date="2021-05" db="EMBL/GenBank/DDBJ databases">
        <title>Croceibacterium sp. LX-88 genome sequence.</title>
        <authorList>
            <person name="Luo X."/>
        </authorList>
    </citation>
    <scope>NUCLEOTIDE SEQUENCE [LARGE SCALE GENOMIC DNA]</scope>
    <source>
        <strain evidence="2 3">LX-88</strain>
    </source>
</reference>
<keyword evidence="3" id="KW-1185">Reference proteome</keyword>
<dbReference type="SUPFAM" id="SSF56935">
    <property type="entry name" value="Porins"/>
    <property type="match status" value="1"/>
</dbReference>
<feature type="chain" id="PRO_5045403434" evidence="1">
    <location>
        <begin position="24"/>
        <end position="546"/>
    </location>
</feature>
<keyword evidence="1" id="KW-0732">Signal</keyword>
<sequence>MKQCALRLVLALAALGLSGAAEAAGNGALSTNADGYHTEVVPYIEAAQVVSAQIDPVNDVVTWTNLAVGLDASIVGKRSAASVSLRYERRIGWDDDDVGGDTVSGVARAGVALAEGLTMEAGGFAARTRVEADGSTSLGGFVSDDSTSQIYSAYAGPSVHTMVDQVEVEGHYRFGYTKVEEPDAIVVAPGQRPADIFDESTIHMAQARAGIGPDVVAPFGFGAGGGFTQQDISNFDQRIRDAYARADAILPISPTVALAGGVGLENVEVSSRDVVRDASGNPLAGPDGRFVTDQSSPRRIDYQTDGLIWDAGVMWRPSRRTALEAYVGHRYGSMNYHGTFSYAPNSRESYNVAVYDNLTSFGGALVNQLAGLPANFEAFVNPINGQVGGCVASLDNGNCLASALGSLRSSVFKSRGVMASHSLDLGRTRVSTGVGYDQRKYIPAAGSGIDVSGATDEMVWAAVYGTTELDLYSSFSAGASINWFDSGFAGDGKSTGYSMSMAYNRDLLRGLSGVAAVGLDGVVRDNVPDFLAASALLGLRYSFFDR</sequence>
<dbReference type="EMBL" id="JAHFVK010000001">
    <property type="protein sequence ID" value="MBT2133901.1"/>
    <property type="molecule type" value="Genomic_DNA"/>
</dbReference>
<comment type="caution">
    <text evidence="2">The sequence shown here is derived from an EMBL/GenBank/DDBJ whole genome shotgun (WGS) entry which is preliminary data.</text>
</comment>
<proteinExistence type="predicted"/>